<dbReference type="EMBL" id="PHNJ01000003">
    <property type="protein sequence ID" value="TYL39328.1"/>
    <property type="molecule type" value="Genomic_DNA"/>
</dbReference>
<dbReference type="SUPFAM" id="SSF54593">
    <property type="entry name" value="Glyoxalase/Bleomycin resistance protein/Dihydroxybiphenyl dioxygenase"/>
    <property type="match status" value="1"/>
</dbReference>
<evidence type="ECO:0000313" key="3">
    <source>
        <dbReference type="Proteomes" id="UP000766904"/>
    </source>
</evidence>
<protein>
    <recommendedName>
        <fullName evidence="1">VOC domain-containing protein</fullName>
    </recommendedName>
</protein>
<keyword evidence="3" id="KW-1185">Reference proteome</keyword>
<gene>
    <name evidence="2" type="ORF">CV102_08625</name>
</gene>
<dbReference type="InterPro" id="IPR004360">
    <property type="entry name" value="Glyas_Fos-R_dOase_dom"/>
</dbReference>
<dbReference type="Pfam" id="PF00903">
    <property type="entry name" value="Glyoxalase"/>
    <property type="match status" value="1"/>
</dbReference>
<dbReference type="InterPro" id="IPR029068">
    <property type="entry name" value="Glyas_Bleomycin-R_OHBP_Dase"/>
</dbReference>
<reference evidence="2" key="1">
    <citation type="submission" date="2017-11" db="EMBL/GenBank/DDBJ databases">
        <authorList>
            <person name="Kajale S.C."/>
            <person name="Sharma A."/>
        </authorList>
    </citation>
    <scope>NUCLEOTIDE SEQUENCE</scope>
    <source>
        <strain evidence="2">LS1_42</strain>
    </source>
</reference>
<evidence type="ECO:0000313" key="2">
    <source>
        <dbReference type="EMBL" id="TYL39328.1"/>
    </source>
</evidence>
<feature type="domain" description="VOC" evidence="1">
    <location>
        <begin position="1"/>
        <end position="61"/>
    </location>
</feature>
<dbReference type="OrthoDB" id="6111at2157"/>
<organism evidence="2 3">
    <name type="scientific">Natronococcus pandeyae</name>
    <dbReference type="NCBI Taxonomy" id="2055836"/>
    <lineage>
        <taxon>Archaea</taxon>
        <taxon>Methanobacteriati</taxon>
        <taxon>Methanobacteriota</taxon>
        <taxon>Stenosarchaea group</taxon>
        <taxon>Halobacteria</taxon>
        <taxon>Halobacteriales</taxon>
        <taxon>Natrialbaceae</taxon>
        <taxon>Natronococcus</taxon>
    </lineage>
</organism>
<dbReference type="RefSeq" id="WP_148857473.1">
    <property type="nucleotide sequence ID" value="NZ_PHNJ01000003.1"/>
</dbReference>
<name>A0A8J8Q687_9EURY</name>
<accession>A0A8J8Q687</accession>
<proteinExistence type="predicted"/>
<dbReference type="Proteomes" id="UP000766904">
    <property type="component" value="Unassembled WGS sequence"/>
</dbReference>
<dbReference type="Gene3D" id="3.10.180.10">
    <property type="entry name" value="2,3-Dihydroxybiphenyl 1,2-Dioxygenase, domain 1"/>
    <property type="match status" value="1"/>
</dbReference>
<dbReference type="AlphaFoldDB" id="A0A8J8Q687"/>
<comment type="caution">
    <text evidence="2">The sequence shown here is derived from an EMBL/GenBank/DDBJ whole genome shotgun (WGS) entry which is preliminary data.</text>
</comment>
<evidence type="ECO:0000259" key="1">
    <source>
        <dbReference type="PROSITE" id="PS51819"/>
    </source>
</evidence>
<sequence>MVSPNAFFHVALKVPDVDDVEAALAAFENDVSILMEPAVFGDLKIAFFESPSGVRIELLEHLE</sequence>
<dbReference type="InterPro" id="IPR037523">
    <property type="entry name" value="VOC_core"/>
</dbReference>
<dbReference type="PROSITE" id="PS51819">
    <property type="entry name" value="VOC"/>
    <property type="match status" value="1"/>
</dbReference>